<comment type="caution">
    <text evidence="1">The sequence shown here is derived from an EMBL/GenBank/DDBJ whole genome shotgun (WGS) entry which is preliminary data.</text>
</comment>
<organism evidence="1 2">
    <name type="scientific">Colocasia esculenta</name>
    <name type="common">Wild taro</name>
    <name type="synonym">Arum esculentum</name>
    <dbReference type="NCBI Taxonomy" id="4460"/>
    <lineage>
        <taxon>Eukaryota</taxon>
        <taxon>Viridiplantae</taxon>
        <taxon>Streptophyta</taxon>
        <taxon>Embryophyta</taxon>
        <taxon>Tracheophyta</taxon>
        <taxon>Spermatophyta</taxon>
        <taxon>Magnoliopsida</taxon>
        <taxon>Liliopsida</taxon>
        <taxon>Araceae</taxon>
        <taxon>Aroideae</taxon>
        <taxon>Colocasieae</taxon>
        <taxon>Colocasia</taxon>
    </lineage>
</organism>
<accession>A0A843TRC9</accession>
<evidence type="ECO:0000313" key="1">
    <source>
        <dbReference type="EMBL" id="MQL74148.1"/>
    </source>
</evidence>
<dbReference type="Proteomes" id="UP000652761">
    <property type="component" value="Unassembled WGS sequence"/>
</dbReference>
<gene>
    <name evidence="1" type="ORF">Taro_006504</name>
</gene>
<keyword evidence="2" id="KW-1185">Reference proteome</keyword>
<name>A0A843TRC9_COLES</name>
<dbReference type="EMBL" id="NMUH01000194">
    <property type="protein sequence ID" value="MQL74148.1"/>
    <property type="molecule type" value="Genomic_DNA"/>
</dbReference>
<proteinExistence type="predicted"/>
<dbReference type="OrthoDB" id="1106524at2759"/>
<evidence type="ECO:0000313" key="2">
    <source>
        <dbReference type="Proteomes" id="UP000652761"/>
    </source>
</evidence>
<dbReference type="AlphaFoldDB" id="A0A843TRC9"/>
<reference evidence="1" key="1">
    <citation type="submission" date="2017-07" db="EMBL/GenBank/DDBJ databases">
        <title>Taro Niue Genome Assembly and Annotation.</title>
        <authorList>
            <person name="Atibalentja N."/>
            <person name="Keating K."/>
            <person name="Fields C.J."/>
        </authorList>
    </citation>
    <scope>NUCLEOTIDE SEQUENCE</scope>
    <source>
        <strain evidence="1">Niue_2</strain>
        <tissue evidence="1">Leaf</tissue>
    </source>
</reference>
<sequence>MGDFLGKSTNWHSCWASLLVGSSHKVKECDNDSPFHVSPPHKESYIRGMHERYGDNSQRLELDLDIWVVASGAPKKGHVYGFGHSLGTARVTSSCSSFVSHATSPFPTPVAQVVHLVPPRP</sequence>
<protein>
    <submittedName>
        <fullName evidence="1">Uncharacterized protein</fullName>
    </submittedName>
</protein>